<organism evidence="2 3">
    <name type="scientific">Streptomyces chryseus</name>
    <dbReference type="NCBI Taxonomy" id="68186"/>
    <lineage>
        <taxon>Bacteria</taxon>
        <taxon>Bacillati</taxon>
        <taxon>Actinomycetota</taxon>
        <taxon>Actinomycetes</taxon>
        <taxon>Kitasatosporales</taxon>
        <taxon>Streptomycetaceae</taxon>
        <taxon>Streptomyces</taxon>
    </lineage>
</organism>
<comment type="caution">
    <text evidence="2">The sequence shown here is derived from an EMBL/GenBank/DDBJ whole genome shotgun (WGS) entry which is preliminary data.</text>
</comment>
<reference evidence="3" key="1">
    <citation type="journal article" date="2019" name="Int. J. Syst. Evol. Microbiol.">
        <title>The Global Catalogue of Microorganisms (GCM) 10K type strain sequencing project: providing services to taxonomists for standard genome sequencing and annotation.</title>
        <authorList>
            <consortium name="The Broad Institute Genomics Platform"/>
            <consortium name="The Broad Institute Genome Sequencing Center for Infectious Disease"/>
            <person name="Wu L."/>
            <person name="Ma J."/>
        </authorList>
    </citation>
    <scope>NUCLEOTIDE SEQUENCE [LARGE SCALE GENOMIC DNA]</scope>
    <source>
        <strain evidence="3">JCM 4737</strain>
    </source>
</reference>
<dbReference type="EMBL" id="BMVO01000008">
    <property type="protein sequence ID" value="GHB05529.1"/>
    <property type="molecule type" value="Genomic_DNA"/>
</dbReference>
<evidence type="ECO:0000256" key="1">
    <source>
        <dbReference type="SAM" id="MobiDB-lite"/>
    </source>
</evidence>
<keyword evidence="3" id="KW-1185">Reference proteome</keyword>
<name>A0ABQ3DNX6_9ACTN</name>
<proteinExistence type="predicted"/>
<gene>
    <name evidence="2" type="ORF">GCM10010346_30720</name>
</gene>
<sequence length="134" mass="14362">MLQHARGVPDYEKEVEDDILQRRYFEPRDLLDIALQRKADFAPGLMSRPLSCGGSYWGHGGDIAGYETRGGATGGGRAASVADQQPGRRGSHQASGECRGHGPVPLTATASPGTVHQYRPLRQSRAPAPSVINL</sequence>
<evidence type="ECO:0000313" key="2">
    <source>
        <dbReference type="EMBL" id="GHB05529.1"/>
    </source>
</evidence>
<accession>A0ABQ3DNX6</accession>
<evidence type="ECO:0000313" key="3">
    <source>
        <dbReference type="Proteomes" id="UP000599437"/>
    </source>
</evidence>
<feature type="region of interest" description="Disordered" evidence="1">
    <location>
        <begin position="67"/>
        <end position="134"/>
    </location>
</feature>
<dbReference type="Proteomes" id="UP000599437">
    <property type="component" value="Unassembled WGS sequence"/>
</dbReference>
<protein>
    <submittedName>
        <fullName evidence="2">Uncharacterized protein</fullName>
    </submittedName>
</protein>